<organism evidence="1">
    <name type="scientific">Agarophyton chilense</name>
    <name type="common">Red seaweed</name>
    <name type="synonym">Gracilaria chilensis</name>
    <dbReference type="NCBI Taxonomy" id="2510777"/>
    <lineage>
        <taxon>Eukaryota</taxon>
        <taxon>Rhodophyta</taxon>
        <taxon>Florideophyceae</taxon>
        <taxon>Rhodymeniophycidae</taxon>
        <taxon>Gracilariales</taxon>
        <taxon>Gracilariaceae</taxon>
        <taxon>Agarophyton</taxon>
    </lineage>
</organism>
<protein>
    <submittedName>
        <fullName evidence="1">Uncharacterized protein</fullName>
    </submittedName>
</protein>
<reference evidence="1" key="1">
    <citation type="journal article" date="2015" name="Phycologia">
        <title>Unique repeat and plasmid sequences in the mitochondrial genome of Gracilaria chilensis (Gracilariales, Rhodophyta).</title>
        <authorList>
            <person name="Lee J.-M."/>
            <person name="Boo S.M."/>
            <person name="Mansilla A."/>
            <person name="Yoon H.S."/>
        </authorList>
    </citation>
    <scope>NUCLEOTIDE SEQUENCE</scope>
</reference>
<sequence length="147" mass="17617">MNQSRLYNQYNFIEAFDFLDNNCSQHPNFLVLKTKTCLHIFNKIENLNPSKTFRNNLLLEALTGQRFFFTYKRKSKKKVLLSTKVTVRNNNLFLFLETLLHSILLMQQYKVNLQKTKITYLDFFFHSKVLNKLSMQTLINNYFIISN</sequence>
<dbReference type="SUPFAM" id="SSF55282">
    <property type="entry name" value="RL5-like"/>
    <property type="match status" value="1"/>
</dbReference>
<dbReference type="EMBL" id="KP728466">
    <property type="protein sequence ID" value="AKA27608.1"/>
    <property type="molecule type" value="Genomic_DNA"/>
</dbReference>
<name>A0A0D5Y8I9_AGACH</name>
<accession>A0A0D5Y8I9</accession>
<dbReference type="InterPro" id="IPR022803">
    <property type="entry name" value="Ribosomal_uL5_dom_sf"/>
</dbReference>
<keyword evidence="1" id="KW-0496">Mitochondrion</keyword>
<geneLocation type="mitochondrion" evidence="1"/>
<proteinExistence type="predicted"/>
<evidence type="ECO:0000313" key="2">
    <source>
        <dbReference type="EMBL" id="ASP44536.1"/>
    </source>
</evidence>
<gene>
    <name evidence="1" type="primary">orf148</name>
    <name evidence="1" type="ORF">Gchil_005</name>
</gene>
<dbReference type="GeneID" id="24104049"/>
<evidence type="ECO:0000313" key="1">
    <source>
        <dbReference type="EMBL" id="AKA27608.1"/>
    </source>
</evidence>
<dbReference type="Gene3D" id="3.30.1440.10">
    <property type="match status" value="1"/>
</dbReference>
<reference evidence="2" key="2">
    <citation type="submission" date="2017-06" db="EMBL/GenBank/DDBJ databases">
        <title>Structure and comparison analysis of organelle genomes of economic red alga Gracilaria chilensis.</title>
        <authorList>
            <person name="Liu N."/>
            <person name="Zhang L."/>
            <person name="Liu T."/>
        </authorList>
    </citation>
    <scope>NUCLEOTIDE SEQUENCE</scope>
</reference>
<dbReference type="RefSeq" id="YP_009130778.1">
    <property type="nucleotide sequence ID" value="NC_026831.1"/>
</dbReference>
<dbReference type="AlphaFoldDB" id="A0A0D5Y8I9"/>
<dbReference type="EMBL" id="MF401962">
    <property type="protein sequence ID" value="ASP44536.1"/>
    <property type="molecule type" value="Genomic_DNA"/>
</dbReference>